<dbReference type="PANTHER" id="PTHR43498">
    <property type="entry name" value="FERREDOXIN:COB-COM HETERODISULFIDE REDUCTASE SUBUNIT A"/>
    <property type="match status" value="1"/>
</dbReference>
<dbReference type="InterPro" id="IPR036188">
    <property type="entry name" value="FAD/NAD-bd_sf"/>
</dbReference>
<keyword evidence="5" id="KW-0411">Iron-sulfur</keyword>
<evidence type="ECO:0000256" key="1">
    <source>
        <dbReference type="ARBA" id="ARBA00022485"/>
    </source>
</evidence>
<accession>A0AA45HIN8</accession>
<keyword evidence="7" id="KW-1185">Reference proteome</keyword>
<proteinExistence type="predicted"/>
<dbReference type="GO" id="GO:0051539">
    <property type="term" value="F:4 iron, 4 sulfur cluster binding"/>
    <property type="evidence" value="ECO:0007669"/>
    <property type="project" value="UniProtKB-KW"/>
</dbReference>
<evidence type="ECO:0000313" key="7">
    <source>
        <dbReference type="Proteomes" id="UP000245921"/>
    </source>
</evidence>
<evidence type="ECO:0000313" key="6">
    <source>
        <dbReference type="EMBL" id="PWJ95106.1"/>
    </source>
</evidence>
<dbReference type="RefSeq" id="WP_158274811.1">
    <property type="nucleotide sequence ID" value="NZ_QGGI01000007.1"/>
</dbReference>
<evidence type="ECO:0000256" key="2">
    <source>
        <dbReference type="ARBA" id="ARBA00022723"/>
    </source>
</evidence>
<dbReference type="InterPro" id="IPR039650">
    <property type="entry name" value="HdrA-like"/>
</dbReference>
<keyword evidence="3" id="KW-0560">Oxidoreductase</keyword>
<evidence type="ECO:0000256" key="3">
    <source>
        <dbReference type="ARBA" id="ARBA00023002"/>
    </source>
</evidence>
<dbReference type="GO" id="GO:0016491">
    <property type="term" value="F:oxidoreductase activity"/>
    <property type="evidence" value="ECO:0007669"/>
    <property type="project" value="UniProtKB-KW"/>
</dbReference>
<evidence type="ECO:0000256" key="5">
    <source>
        <dbReference type="ARBA" id="ARBA00023014"/>
    </source>
</evidence>
<organism evidence="6 7">
    <name type="scientific">Oceanotoga teriensis</name>
    <dbReference type="NCBI Taxonomy" id="515440"/>
    <lineage>
        <taxon>Bacteria</taxon>
        <taxon>Thermotogati</taxon>
        <taxon>Thermotogota</taxon>
        <taxon>Thermotogae</taxon>
        <taxon>Petrotogales</taxon>
        <taxon>Petrotogaceae</taxon>
        <taxon>Oceanotoga</taxon>
    </lineage>
</organism>
<sequence length="438" mass="49525">MKKYDVIIIGGGISGISAAISCSKLGLKTLIIEKNNNPGGVLTNCNVMPMMTFHSKKRQTIQGIGQEIIEELKKVKGTYGHLKDPIGFVESITPFKPEKMKLVLSNLIKKYKIDTVFGVIINEIKIEQNKINYISIINEYMEEHIKSLFYIDATGDGNFSVKAGAKKITQNSTPQPSTMVYKIKGINKEKIKDYVLKNKKNFTLNENTTALKEYLAISGYFNEIKKFKDYNINFKRDRLLFFEIPFSTDEILMNTSRYNFDGTNPYEKTKNQLNSFKDTENFESFLKNEIYGFENINSIETSSIIGIRETFHVKGKKIIEYKDLLKKDININSIAVGAYPIDIHDSGSDKIITKKTSEEYYIPFEALIPETVENISLAGRAISATSEAFSAIRTSPLACATGEAAGIIAYTYIKNSKIEESSYKDIKNILDKRGIIYK</sequence>
<dbReference type="PROSITE" id="PS51257">
    <property type="entry name" value="PROKAR_LIPOPROTEIN"/>
    <property type="match status" value="1"/>
</dbReference>
<dbReference type="AlphaFoldDB" id="A0AA45HIN8"/>
<dbReference type="GO" id="GO:0046872">
    <property type="term" value="F:metal ion binding"/>
    <property type="evidence" value="ECO:0007669"/>
    <property type="project" value="UniProtKB-KW"/>
</dbReference>
<evidence type="ECO:0000256" key="4">
    <source>
        <dbReference type="ARBA" id="ARBA00023004"/>
    </source>
</evidence>
<dbReference type="Proteomes" id="UP000245921">
    <property type="component" value="Unassembled WGS sequence"/>
</dbReference>
<keyword evidence="2" id="KW-0479">Metal-binding</keyword>
<dbReference type="PANTHER" id="PTHR43498:SF1">
    <property type="entry name" value="COB--COM HETERODISULFIDE REDUCTASE IRON-SULFUR SUBUNIT A"/>
    <property type="match status" value="1"/>
</dbReference>
<keyword evidence="1" id="KW-0004">4Fe-4S</keyword>
<comment type="caution">
    <text evidence="6">The sequence shown here is derived from an EMBL/GenBank/DDBJ whole genome shotgun (WGS) entry which is preliminary data.</text>
</comment>
<reference evidence="6 7" key="1">
    <citation type="submission" date="2018-05" db="EMBL/GenBank/DDBJ databases">
        <title>Genomic Encyclopedia of Type Strains, Phase IV (KMG-IV): sequencing the most valuable type-strain genomes for metagenomic binning, comparative biology and taxonomic classification.</title>
        <authorList>
            <person name="Goeker M."/>
        </authorList>
    </citation>
    <scope>NUCLEOTIDE SEQUENCE [LARGE SCALE GENOMIC DNA]</scope>
    <source>
        <strain evidence="6 7">DSM 24906</strain>
    </source>
</reference>
<dbReference type="EMBL" id="QGGI01000007">
    <property type="protein sequence ID" value="PWJ95106.1"/>
    <property type="molecule type" value="Genomic_DNA"/>
</dbReference>
<dbReference type="Gene3D" id="3.50.50.60">
    <property type="entry name" value="FAD/NAD(P)-binding domain"/>
    <property type="match status" value="1"/>
</dbReference>
<dbReference type="SUPFAM" id="SSF51905">
    <property type="entry name" value="FAD/NAD(P)-binding domain"/>
    <property type="match status" value="1"/>
</dbReference>
<keyword evidence="4" id="KW-0408">Iron</keyword>
<protein>
    <submittedName>
        <fullName evidence="6">FAD dependent oxidoreductase</fullName>
    </submittedName>
</protein>
<name>A0AA45HIN8_9BACT</name>
<dbReference type="Pfam" id="PF12831">
    <property type="entry name" value="FAD_oxidored"/>
    <property type="match status" value="1"/>
</dbReference>
<gene>
    <name evidence="6" type="ORF">C7380_10761</name>
</gene>